<gene>
    <name evidence="3" type="ORF">SBD_0602</name>
</gene>
<evidence type="ECO:0000256" key="1">
    <source>
        <dbReference type="ARBA" id="ARBA00008791"/>
    </source>
</evidence>
<comment type="similarity">
    <text evidence="1">Belongs to the universal stress protein A family.</text>
</comment>
<protein>
    <recommendedName>
        <fullName evidence="2">UspA domain-containing protein</fullName>
    </recommendedName>
</protein>
<proteinExistence type="inferred from homology"/>
<evidence type="ECO:0000313" key="3">
    <source>
        <dbReference type="EMBL" id="EMF57930.1"/>
    </source>
</evidence>
<dbReference type="Gene3D" id="3.40.50.620">
    <property type="entry name" value="HUPs"/>
    <property type="match status" value="2"/>
</dbReference>
<dbReference type="PANTHER" id="PTHR46553">
    <property type="entry name" value="ADENINE NUCLEOTIDE ALPHA HYDROLASES-LIKE SUPERFAMILY PROTEIN"/>
    <property type="match status" value="1"/>
</dbReference>
<dbReference type="EMBL" id="KB405056">
    <property type="protein sequence ID" value="EMF57930.1"/>
    <property type="molecule type" value="Genomic_DNA"/>
</dbReference>
<accession>M3FXV7</accession>
<dbReference type="PRINTS" id="PR01438">
    <property type="entry name" value="UNVRSLSTRESS"/>
</dbReference>
<dbReference type="AlphaFoldDB" id="M3FXV7"/>
<sequence>MEAVAMERALTVGLDGSPESLAAAHWAADEAERRNLTLRLLHAWPLLVPEPTHVPSEMDQNYWAKRLVHNAQTELQAHHPGLTVVGNLVADDAEDALLKAVSDSEMLVLGSRGLTPVESYFMGDISMIVVARAERPVVLVRADMSAEGSSTPQPGAAGGVAAGGVVVGLKLRAACDELLEFAFTTAAARGLPLRAVHGHSTPLHAYTPWGVDHTVTQEIVHDARNQLSQALRPWREKFPGVDVADTTRLESPARAVVGAAEGADLLVVGRRKHHPNLGQRLGPVAQAAVHHARCPVAVVPHD</sequence>
<feature type="domain" description="UspA" evidence="2">
    <location>
        <begin position="165"/>
        <end position="300"/>
    </location>
</feature>
<dbReference type="Proteomes" id="UP000030760">
    <property type="component" value="Unassembled WGS sequence"/>
</dbReference>
<dbReference type="InterPro" id="IPR006016">
    <property type="entry name" value="UspA"/>
</dbReference>
<dbReference type="InterPro" id="IPR006015">
    <property type="entry name" value="Universal_stress_UspA"/>
</dbReference>
<evidence type="ECO:0000259" key="2">
    <source>
        <dbReference type="Pfam" id="PF00582"/>
    </source>
</evidence>
<name>M3FXV7_9ACTN</name>
<feature type="domain" description="UspA" evidence="2">
    <location>
        <begin position="10"/>
        <end position="141"/>
    </location>
</feature>
<dbReference type="Pfam" id="PF00582">
    <property type="entry name" value="Usp"/>
    <property type="match status" value="2"/>
</dbReference>
<dbReference type="SUPFAM" id="SSF52402">
    <property type="entry name" value="Adenine nucleotide alpha hydrolases-like"/>
    <property type="match status" value="2"/>
</dbReference>
<dbReference type="InterPro" id="IPR014729">
    <property type="entry name" value="Rossmann-like_a/b/a_fold"/>
</dbReference>
<reference evidence="4" key="1">
    <citation type="journal article" date="2013" name="Genome Announc.">
        <title>Draft Genome Sequence of Streptomyces bottropensis ATCC 25435, a Bottromycin-Producing Actinomycete.</title>
        <authorList>
            <person name="Zhang H."/>
            <person name="Zhou W."/>
            <person name="Zhuang Y."/>
            <person name="Liang X."/>
            <person name="Liu T."/>
        </authorList>
    </citation>
    <scope>NUCLEOTIDE SEQUENCE [LARGE SCALE GENOMIC DNA]</scope>
    <source>
        <strain evidence="4">ATCC 25435</strain>
    </source>
</reference>
<dbReference type="PANTHER" id="PTHR46553:SF3">
    <property type="entry name" value="ADENINE NUCLEOTIDE ALPHA HYDROLASES-LIKE SUPERFAMILY PROTEIN"/>
    <property type="match status" value="1"/>
</dbReference>
<evidence type="ECO:0000313" key="4">
    <source>
        <dbReference type="Proteomes" id="UP000030760"/>
    </source>
</evidence>
<organism evidence="3 4">
    <name type="scientific">Streptomyces bottropensis ATCC 25435</name>
    <dbReference type="NCBI Taxonomy" id="1054862"/>
    <lineage>
        <taxon>Bacteria</taxon>
        <taxon>Bacillati</taxon>
        <taxon>Actinomycetota</taxon>
        <taxon>Actinomycetes</taxon>
        <taxon>Kitasatosporales</taxon>
        <taxon>Streptomycetaceae</taxon>
        <taxon>Streptomyces</taxon>
    </lineage>
</organism>